<dbReference type="InParanoid" id="A0A1Y1UE60"/>
<feature type="region of interest" description="Disordered" evidence="1">
    <location>
        <begin position="62"/>
        <end position="166"/>
    </location>
</feature>
<dbReference type="AlphaFoldDB" id="A0A1Y1UE60"/>
<dbReference type="OrthoDB" id="2593176at2759"/>
<keyword evidence="3" id="KW-1185">Reference proteome</keyword>
<dbReference type="GeneID" id="33557900"/>
<name>A0A1Y1UE60_9TREE</name>
<feature type="compositionally biased region" description="Acidic residues" evidence="1">
    <location>
        <begin position="140"/>
        <end position="166"/>
    </location>
</feature>
<evidence type="ECO:0000313" key="2">
    <source>
        <dbReference type="EMBL" id="ORX36279.1"/>
    </source>
</evidence>
<feature type="compositionally biased region" description="Basic and acidic residues" evidence="1">
    <location>
        <begin position="64"/>
        <end position="89"/>
    </location>
</feature>
<organism evidence="2 3">
    <name type="scientific">Kockovaella imperatae</name>
    <dbReference type="NCBI Taxonomy" id="4999"/>
    <lineage>
        <taxon>Eukaryota</taxon>
        <taxon>Fungi</taxon>
        <taxon>Dikarya</taxon>
        <taxon>Basidiomycota</taxon>
        <taxon>Agaricomycotina</taxon>
        <taxon>Tremellomycetes</taxon>
        <taxon>Tremellales</taxon>
        <taxon>Cuniculitremaceae</taxon>
        <taxon>Kockovaella</taxon>
    </lineage>
</organism>
<protein>
    <submittedName>
        <fullName evidence="2">Uncharacterized protein</fullName>
    </submittedName>
</protein>
<feature type="compositionally biased region" description="Acidic residues" evidence="1">
    <location>
        <begin position="105"/>
        <end position="123"/>
    </location>
</feature>
<dbReference type="RefSeq" id="XP_021870380.1">
    <property type="nucleotide sequence ID" value="XM_022016091.1"/>
</dbReference>
<accession>A0A1Y1UE60</accession>
<gene>
    <name evidence="2" type="ORF">BD324DRAFT_628152</name>
</gene>
<proteinExistence type="predicted"/>
<evidence type="ECO:0000313" key="3">
    <source>
        <dbReference type="Proteomes" id="UP000193218"/>
    </source>
</evidence>
<sequence>MDRQLEPPLLIRTVGHAHRISTLDTYNHLSSFIMHLPPSTSRTQIERVTDALGVECGVVDVTEEERREKERARRREEKRKLKRLQREAEAAEAEAAEASEKEGAQVEEEEERKDVLDEEDEMEGGVGDGDVTMDDRGDVEYGDVVDEDEDEPDNDDQGLGQDDSDE</sequence>
<reference evidence="2 3" key="1">
    <citation type="submission" date="2017-03" db="EMBL/GenBank/DDBJ databases">
        <title>Widespread Adenine N6-methylation of Active Genes in Fungi.</title>
        <authorList>
            <consortium name="DOE Joint Genome Institute"/>
            <person name="Mondo S.J."/>
            <person name="Dannebaum R.O."/>
            <person name="Kuo R.C."/>
            <person name="Louie K.B."/>
            <person name="Bewick A.J."/>
            <person name="Labutti K."/>
            <person name="Haridas S."/>
            <person name="Kuo A."/>
            <person name="Salamov A."/>
            <person name="Ahrendt S.R."/>
            <person name="Lau R."/>
            <person name="Bowen B.P."/>
            <person name="Lipzen A."/>
            <person name="Sullivan W."/>
            <person name="Andreopoulos W.B."/>
            <person name="Clum A."/>
            <person name="Lindquist E."/>
            <person name="Daum C."/>
            <person name="Northen T.R."/>
            <person name="Ramamoorthy G."/>
            <person name="Schmitz R.J."/>
            <person name="Gryganskyi A."/>
            <person name="Culley D."/>
            <person name="Magnuson J."/>
            <person name="James T.Y."/>
            <person name="O'Malley M.A."/>
            <person name="Stajich J.E."/>
            <person name="Spatafora J.W."/>
            <person name="Visel A."/>
            <person name="Grigoriev I.V."/>
        </authorList>
    </citation>
    <scope>NUCLEOTIDE SEQUENCE [LARGE SCALE GENOMIC DNA]</scope>
    <source>
        <strain evidence="2 3">NRRL Y-17943</strain>
    </source>
</reference>
<comment type="caution">
    <text evidence="2">The sequence shown here is derived from an EMBL/GenBank/DDBJ whole genome shotgun (WGS) entry which is preliminary data.</text>
</comment>
<evidence type="ECO:0000256" key="1">
    <source>
        <dbReference type="SAM" id="MobiDB-lite"/>
    </source>
</evidence>
<dbReference type="Proteomes" id="UP000193218">
    <property type="component" value="Unassembled WGS sequence"/>
</dbReference>
<dbReference type="EMBL" id="NBSH01000008">
    <property type="protein sequence ID" value="ORX36279.1"/>
    <property type="molecule type" value="Genomic_DNA"/>
</dbReference>